<dbReference type="OrthoDB" id="9801426at2"/>
<dbReference type="SUPFAM" id="SSF51658">
    <property type="entry name" value="Xylose isomerase-like"/>
    <property type="match status" value="1"/>
</dbReference>
<dbReference type="HOGENOM" id="CLU_050006_4_0_9"/>
<proteinExistence type="predicted"/>
<evidence type="ECO:0000259" key="2">
    <source>
        <dbReference type="Pfam" id="PF01261"/>
    </source>
</evidence>
<accession>G8LXX4</accession>
<evidence type="ECO:0000313" key="4">
    <source>
        <dbReference type="Proteomes" id="UP000005435"/>
    </source>
</evidence>
<dbReference type="InterPro" id="IPR036237">
    <property type="entry name" value="Xyl_isomerase-like_sf"/>
</dbReference>
<dbReference type="STRING" id="720554.Clocl_3408"/>
<organism evidence="3 4">
    <name type="scientific">Acetivibrio clariflavus (strain DSM 19732 / NBRC 101661 / EBR45)</name>
    <name type="common">Clostridium clariflavum</name>
    <dbReference type="NCBI Taxonomy" id="720554"/>
    <lineage>
        <taxon>Bacteria</taxon>
        <taxon>Bacillati</taxon>
        <taxon>Bacillota</taxon>
        <taxon>Clostridia</taxon>
        <taxon>Eubacteriales</taxon>
        <taxon>Oscillospiraceae</taxon>
        <taxon>Acetivibrio</taxon>
    </lineage>
</organism>
<gene>
    <name evidence="3" type="ordered locus">Clocl_3408</name>
</gene>
<evidence type="ECO:0000256" key="1">
    <source>
        <dbReference type="ARBA" id="ARBA00023235"/>
    </source>
</evidence>
<dbReference type="RefSeq" id="WP_014256436.1">
    <property type="nucleotide sequence ID" value="NC_016627.1"/>
</dbReference>
<reference evidence="4" key="1">
    <citation type="submission" date="2011-12" db="EMBL/GenBank/DDBJ databases">
        <title>Complete sequence of Clostridium clariflavum DSM 19732.</title>
        <authorList>
            <consortium name="US DOE Joint Genome Institute"/>
            <person name="Lucas S."/>
            <person name="Han J."/>
            <person name="Lapidus A."/>
            <person name="Cheng J.-F."/>
            <person name="Goodwin L."/>
            <person name="Pitluck S."/>
            <person name="Peters L."/>
            <person name="Teshima H."/>
            <person name="Detter J.C."/>
            <person name="Han C."/>
            <person name="Tapia R."/>
            <person name="Land M."/>
            <person name="Hauser L."/>
            <person name="Kyrpides N."/>
            <person name="Ivanova N."/>
            <person name="Pagani I."/>
            <person name="Kitzmiller T."/>
            <person name="Lynd L."/>
            <person name="Izquierdo J."/>
            <person name="Woyke T."/>
        </authorList>
    </citation>
    <scope>NUCLEOTIDE SEQUENCE [LARGE SCALE GENOMIC DNA]</scope>
    <source>
        <strain evidence="4">DSM 19732 / NBRC 101661 / EBR45</strain>
    </source>
</reference>
<dbReference type="AlphaFoldDB" id="G8LXX4"/>
<dbReference type="GO" id="GO:0019852">
    <property type="term" value="P:L-ascorbic acid metabolic process"/>
    <property type="evidence" value="ECO:0007669"/>
    <property type="project" value="TreeGrafter"/>
</dbReference>
<dbReference type="EMBL" id="CP003065">
    <property type="protein sequence ID" value="AEV69906.1"/>
    <property type="molecule type" value="Genomic_DNA"/>
</dbReference>
<protein>
    <submittedName>
        <fullName evidence="3">Sugar phosphate isomerase/epimerase</fullName>
    </submittedName>
</protein>
<keyword evidence="1 3" id="KW-0413">Isomerase</keyword>
<reference evidence="3 4" key="2">
    <citation type="journal article" date="2012" name="Stand. Genomic Sci.">
        <title>Complete Genome Sequence of Clostridium clariflavum DSM 19732.</title>
        <authorList>
            <person name="Izquierdo J.A."/>
            <person name="Goodwin L."/>
            <person name="Davenport K.W."/>
            <person name="Teshima H."/>
            <person name="Bruce D."/>
            <person name="Detter C."/>
            <person name="Tapia R."/>
            <person name="Han S."/>
            <person name="Land M."/>
            <person name="Hauser L."/>
            <person name="Jeffries C.D."/>
            <person name="Han J."/>
            <person name="Pitluck S."/>
            <person name="Nolan M."/>
            <person name="Chen A."/>
            <person name="Huntemann M."/>
            <person name="Mavromatis K."/>
            <person name="Mikhailova N."/>
            <person name="Liolios K."/>
            <person name="Woyke T."/>
            <person name="Lynd L.R."/>
        </authorList>
    </citation>
    <scope>NUCLEOTIDE SEQUENCE [LARGE SCALE GENOMIC DNA]</scope>
    <source>
        <strain evidence="4">DSM 19732 / NBRC 101661 / EBR45</strain>
    </source>
</reference>
<dbReference type="KEGG" id="ccl:Clocl_3408"/>
<dbReference type="eggNOG" id="COG1082">
    <property type="taxonomic scope" value="Bacteria"/>
</dbReference>
<dbReference type="InterPro" id="IPR013022">
    <property type="entry name" value="Xyl_isomerase-like_TIM-brl"/>
</dbReference>
<feature type="domain" description="Xylose isomerase-like TIM barrel" evidence="2">
    <location>
        <begin position="21"/>
        <end position="252"/>
    </location>
</feature>
<name>G8LXX4_ACECE</name>
<dbReference type="PANTHER" id="PTHR43489">
    <property type="entry name" value="ISOMERASE"/>
    <property type="match status" value="1"/>
</dbReference>
<evidence type="ECO:0000313" key="3">
    <source>
        <dbReference type="EMBL" id="AEV69906.1"/>
    </source>
</evidence>
<dbReference type="Gene3D" id="3.20.20.150">
    <property type="entry name" value="Divalent-metal-dependent TIM barrel enzymes"/>
    <property type="match status" value="1"/>
</dbReference>
<dbReference type="Pfam" id="PF01261">
    <property type="entry name" value="AP_endonuc_2"/>
    <property type="match status" value="1"/>
</dbReference>
<dbReference type="InterPro" id="IPR050417">
    <property type="entry name" value="Sugar_Epim/Isomerase"/>
</dbReference>
<dbReference type="Proteomes" id="UP000005435">
    <property type="component" value="Chromosome"/>
</dbReference>
<dbReference type="PANTHER" id="PTHR43489:SF1">
    <property type="entry name" value="L-RIBULOSE-5-PHOSPHATE 3-EPIMERASE SGBU-RELATED"/>
    <property type="match status" value="1"/>
</dbReference>
<sequence>MKLAISNIAWDANKDLEVYKLMEKYGFCGLEIAPTRLIGDRPYDRIDEAEKHAKDLKNLYNFEICSMQSILYGRTENIFESPENRESITRYLFKGVDFAAAVSCKNMVFGCPKNRWLTKEEDYEIAVDFFKVLSEYALKKGTVISIEANPSMYGTNFINYTREAVRLVKDVNCEGFKVNLDFGTIIANGESTDEIAGYVDYINHVHISEPGLLPICRRQEHRELAFLLREKSYKGFVSIEMKKDQDDSLDIVERIMNYMVDVFGE</sequence>
<keyword evidence="4" id="KW-1185">Reference proteome</keyword>
<dbReference type="GO" id="GO:0034015">
    <property type="term" value="F:L-ribulose-5-phosphate 3-epimerase activity"/>
    <property type="evidence" value="ECO:0007669"/>
    <property type="project" value="TreeGrafter"/>
</dbReference>